<dbReference type="PANTHER" id="PTHR30629">
    <property type="entry name" value="PROPHAGE INTEGRASE"/>
    <property type="match status" value="1"/>
</dbReference>
<evidence type="ECO:0000256" key="2">
    <source>
        <dbReference type="ARBA" id="ARBA00022908"/>
    </source>
</evidence>
<dbReference type="GO" id="GO:0015074">
    <property type="term" value="P:DNA integration"/>
    <property type="evidence" value="ECO:0007669"/>
    <property type="project" value="UniProtKB-KW"/>
</dbReference>
<dbReference type="InterPro" id="IPR050808">
    <property type="entry name" value="Phage_Integrase"/>
</dbReference>
<dbReference type="InterPro" id="IPR010998">
    <property type="entry name" value="Integrase_recombinase_N"/>
</dbReference>
<dbReference type="AlphaFoldDB" id="A0A9P2CNX1"/>
<comment type="caution">
    <text evidence="6">The sequence shown here is derived from an EMBL/GenBank/DDBJ whole genome shotgun (WGS) entry which is preliminary data.</text>
</comment>
<evidence type="ECO:0000256" key="4">
    <source>
        <dbReference type="ARBA" id="ARBA00023172"/>
    </source>
</evidence>
<dbReference type="Proteomes" id="UP000478805">
    <property type="component" value="Unassembled WGS sequence"/>
</dbReference>
<protein>
    <submittedName>
        <fullName evidence="6">Tyrosine-type recombinase/integrase</fullName>
    </submittedName>
</protein>
<evidence type="ECO:0000256" key="3">
    <source>
        <dbReference type="ARBA" id="ARBA00023125"/>
    </source>
</evidence>
<dbReference type="InterPro" id="IPR013762">
    <property type="entry name" value="Integrase-like_cat_sf"/>
</dbReference>
<organism evidence="6 7">
    <name type="scientific">Campylobacter jejuni</name>
    <dbReference type="NCBI Taxonomy" id="197"/>
    <lineage>
        <taxon>Bacteria</taxon>
        <taxon>Pseudomonadati</taxon>
        <taxon>Campylobacterota</taxon>
        <taxon>Epsilonproteobacteria</taxon>
        <taxon>Campylobacterales</taxon>
        <taxon>Campylobacteraceae</taxon>
        <taxon>Campylobacter</taxon>
    </lineage>
</organism>
<evidence type="ECO:0000256" key="1">
    <source>
        <dbReference type="ARBA" id="ARBA00008857"/>
    </source>
</evidence>
<dbReference type="EMBL" id="AANOVI010000002">
    <property type="protein sequence ID" value="EDP8233959.1"/>
    <property type="molecule type" value="Genomic_DNA"/>
</dbReference>
<evidence type="ECO:0000313" key="7">
    <source>
        <dbReference type="Proteomes" id="UP000478805"/>
    </source>
</evidence>
<comment type="similarity">
    <text evidence="1">Belongs to the 'phage' integrase family.</text>
</comment>
<dbReference type="Pfam" id="PF00589">
    <property type="entry name" value="Phage_integrase"/>
    <property type="match status" value="1"/>
</dbReference>
<gene>
    <name evidence="6" type="ORF">GSU20_02940</name>
</gene>
<dbReference type="InterPro" id="IPR011010">
    <property type="entry name" value="DNA_brk_join_enz"/>
</dbReference>
<dbReference type="CDD" id="cd00796">
    <property type="entry name" value="INT_Rci_Hp1_C"/>
    <property type="match status" value="1"/>
</dbReference>
<reference evidence="6 7" key="1">
    <citation type="submission" date="2020-01" db="EMBL/GenBank/DDBJ databases">
        <authorList>
            <consortium name="PulseNet: The National Subtyping Network for Foodborne Disease Surveillance"/>
            <person name="Tarr C.L."/>
            <person name="Trees E."/>
            <person name="Katz L.S."/>
            <person name="Carleton-Romer H.A."/>
            <person name="Stroika S."/>
            <person name="Kucerova Z."/>
            <person name="Roache K.F."/>
            <person name="Sabol A.L."/>
            <person name="Besser J."/>
            <person name="Gerner-Smidt P."/>
        </authorList>
    </citation>
    <scope>NUCLEOTIDE SEQUENCE [LARGE SCALE GENOMIC DNA]</scope>
    <source>
        <strain evidence="6 7">PNUSAC014094</strain>
    </source>
</reference>
<feature type="domain" description="Tyr recombinase" evidence="5">
    <location>
        <begin position="200"/>
        <end position="371"/>
    </location>
</feature>
<dbReference type="GO" id="GO:0003677">
    <property type="term" value="F:DNA binding"/>
    <property type="evidence" value="ECO:0007669"/>
    <property type="project" value="UniProtKB-KW"/>
</dbReference>
<keyword evidence="4" id="KW-0233">DNA recombination</keyword>
<name>A0A9P2CNX1_CAMJU</name>
<evidence type="ECO:0000259" key="5">
    <source>
        <dbReference type="PROSITE" id="PS51898"/>
    </source>
</evidence>
<evidence type="ECO:0000313" key="6">
    <source>
        <dbReference type="EMBL" id="EDP8233959.1"/>
    </source>
</evidence>
<dbReference type="Gene3D" id="1.10.150.130">
    <property type="match status" value="1"/>
</dbReference>
<keyword evidence="3" id="KW-0238">DNA-binding</keyword>
<accession>A0A9P2CNX1</accession>
<sequence>MAIDRKDYNILIGKGTHLKRHKDKINAFLFRMQNGGGGKEKQHAFTIPLRPAWNENEYIRIALARAKEYENEFKKLFSVGYALNSSILIKNLFEIFIKTNYNIKDLNEQHKGHIRNLISIFNNHILEPLGNIHLDELTLYKVQEFYNGMKNKGLEPKTYNKAIKEVLSPMIKYAVKNKWIDENIILGLKLDRVQNKKLVTNPKGKYEAILNAILELYKDNLLYKALFLLIHSGRRRDEVLSLLWQNVDLERKTIFLPKTKNGEAQEHALDDECYNALKALKDEVKQDKGLVFVSSVSGKKISNLARQEAKIRELSGVKEWTPHFSRHIKASFLMQNGVNPAVISGALGHRDLSTINIYATNDTLKASKRANEALKKLQEKD</sequence>
<dbReference type="PANTHER" id="PTHR30629:SF2">
    <property type="entry name" value="PROPHAGE INTEGRASE INTS-RELATED"/>
    <property type="match status" value="1"/>
</dbReference>
<dbReference type="SUPFAM" id="SSF56349">
    <property type="entry name" value="DNA breaking-rejoining enzymes"/>
    <property type="match status" value="1"/>
</dbReference>
<proteinExistence type="inferred from homology"/>
<keyword evidence="2" id="KW-0229">DNA integration</keyword>
<dbReference type="Gene3D" id="1.10.443.10">
    <property type="entry name" value="Intergrase catalytic core"/>
    <property type="match status" value="1"/>
</dbReference>
<dbReference type="InterPro" id="IPR002104">
    <property type="entry name" value="Integrase_catalytic"/>
</dbReference>
<dbReference type="GO" id="GO:0006310">
    <property type="term" value="P:DNA recombination"/>
    <property type="evidence" value="ECO:0007669"/>
    <property type="project" value="UniProtKB-KW"/>
</dbReference>
<dbReference type="PROSITE" id="PS51898">
    <property type="entry name" value="TYR_RECOMBINASE"/>
    <property type="match status" value="1"/>
</dbReference>